<evidence type="ECO:0000256" key="4">
    <source>
        <dbReference type="ARBA" id="ARBA00023043"/>
    </source>
</evidence>
<evidence type="ECO:0000256" key="1">
    <source>
        <dbReference type="ARBA" id="ARBA00022448"/>
    </source>
</evidence>
<evidence type="ECO:0000256" key="9">
    <source>
        <dbReference type="SAM" id="MobiDB-lite"/>
    </source>
</evidence>
<protein>
    <recommendedName>
        <fullName evidence="12">Ankyrin repeat protein</fullName>
    </recommendedName>
</protein>
<dbReference type="Pfam" id="PF00023">
    <property type="entry name" value="Ank"/>
    <property type="match status" value="1"/>
</dbReference>
<dbReference type="GO" id="GO:0022857">
    <property type="term" value="F:transmembrane transporter activity"/>
    <property type="evidence" value="ECO:0007669"/>
    <property type="project" value="TreeGrafter"/>
</dbReference>
<dbReference type="SMART" id="SM00248">
    <property type="entry name" value="ANK"/>
    <property type="match status" value="5"/>
</dbReference>
<dbReference type="PANTHER" id="PTHR47143">
    <property type="entry name" value="TRANSIENT RECEPTOR POTENTIAL CATION CHANNEL PROTEIN PAINLESS"/>
    <property type="match status" value="1"/>
</dbReference>
<gene>
    <name evidence="10" type="ORF">JMJ35_010609</name>
</gene>
<evidence type="ECO:0000256" key="5">
    <source>
        <dbReference type="ARBA" id="ARBA00023065"/>
    </source>
</evidence>
<dbReference type="InterPro" id="IPR036770">
    <property type="entry name" value="Ankyrin_rpt-contain_sf"/>
</dbReference>
<evidence type="ECO:0000256" key="6">
    <source>
        <dbReference type="ARBA" id="ARBA00023180"/>
    </source>
</evidence>
<evidence type="ECO:0000256" key="8">
    <source>
        <dbReference type="PROSITE-ProRule" id="PRU00023"/>
    </source>
</evidence>
<evidence type="ECO:0000313" key="11">
    <source>
        <dbReference type="Proteomes" id="UP001166286"/>
    </source>
</evidence>
<dbReference type="EMBL" id="JAFEKC020000026">
    <property type="protein sequence ID" value="KAK0506909.1"/>
    <property type="molecule type" value="Genomic_DNA"/>
</dbReference>
<reference evidence="10" key="1">
    <citation type="submission" date="2023-03" db="EMBL/GenBank/DDBJ databases">
        <title>Complete genome of Cladonia borealis.</title>
        <authorList>
            <person name="Park H."/>
        </authorList>
    </citation>
    <scope>NUCLEOTIDE SEQUENCE</scope>
    <source>
        <strain evidence="10">ANT050790</strain>
    </source>
</reference>
<keyword evidence="6" id="KW-0325">Glycoprotein</keyword>
<keyword evidence="4 8" id="KW-0040">ANK repeat</keyword>
<evidence type="ECO:0000313" key="10">
    <source>
        <dbReference type="EMBL" id="KAK0506909.1"/>
    </source>
</evidence>
<name>A0AA39V176_9LECA</name>
<dbReference type="SUPFAM" id="SSF48403">
    <property type="entry name" value="Ankyrin repeat"/>
    <property type="match status" value="1"/>
</dbReference>
<dbReference type="GO" id="GO:0034220">
    <property type="term" value="P:monoatomic ion transmembrane transport"/>
    <property type="evidence" value="ECO:0007669"/>
    <property type="project" value="UniProtKB-KW"/>
</dbReference>
<feature type="region of interest" description="Disordered" evidence="9">
    <location>
        <begin position="83"/>
        <end position="103"/>
    </location>
</feature>
<sequence length="588" mass="65317">MSFGYSSDEFNALFTLAHKVRKELVGAPSQFEEISDKVRSLSIVLQDIDVVSPQSELDKEQRIDLHRILISCRDILIDVEKSVDNDSGPGSSHGDPSKTLKRVGKRNIWEPSDIRDLQDRITTNVELLGPYLKQISNKDSVKSKDNDDQTPLCSAVQRNNVDKVKLLLDRGVNIESKDNNNQTPLWWAARNNQIDMVRLLLYRGADVNSKDKNNQTPLWWAARNSNMAMVKLLLERGANIESKDKNNQTLLSTAVLNNNVDMVKLLLDRGADVGSQDDDQTPLGSAARSSNEDMFKLLLNAGANVESNDNNDQTPTAGPDALREAVGRFDVQAVEDLLTQAFNDVARDDFNWLPELVEIGYGYQDIAKLLVDEKNSPWIFIEPIEISNAAVIMDHHQAFCVHQGGDAVTFSPRLIAEDEAIRHIGSCHKPDLTEMDSIKRHVAKSCGLAGVIPVLNDRQGWIDAVAFDGDDLAVASVAFDLDLSHTTSTIQDCLLRVEAALERLVDIVSWLQQNGLCCNSFTILKLSTEIGRVELIQVPFSLILLLVGKVSDLQSRNSRSGLRCGKRRHDSTLFEYPGSGKCGKNYNS</sequence>
<feature type="repeat" description="ANK" evidence="8">
    <location>
        <begin position="180"/>
        <end position="212"/>
    </location>
</feature>
<dbReference type="InterPro" id="IPR002110">
    <property type="entry name" value="Ankyrin_rpt"/>
</dbReference>
<feature type="repeat" description="ANK" evidence="8">
    <location>
        <begin position="278"/>
        <end position="310"/>
    </location>
</feature>
<evidence type="ECO:0000256" key="3">
    <source>
        <dbReference type="ARBA" id="ARBA00022737"/>
    </source>
</evidence>
<organism evidence="10 11">
    <name type="scientific">Cladonia borealis</name>
    <dbReference type="NCBI Taxonomy" id="184061"/>
    <lineage>
        <taxon>Eukaryota</taxon>
        <taxon>Fungi</taxon>
        <taxon>Dikarya</taxon>
        <taxon>Ascomycota</taxon>
        <taxon>Pezizomycotina</taxon>
        <taxon>Lecanoromycetes</taxon>
        <taxon>OSLEUM clade</taxon>
        <taxon>Lecanoromycetidae</taxon>
        <taxon>Lecanorales</taxon>
        <taxon>Lecanorineae</taxon>
        <taxon>Cladoniaceae</taxon>
        <taxon>Cladonia</taxon>
    </lineage>
</organism>
<feature type="repeat" description="ANK" evidence="8">
    <location>
        <begin position="246"/>
        <end position="278"/>
    </location>
</feature>
<feature type="repeat" description="ANK" evidence="8">
    <location>
        <begin position="147"/>
        <end position="179"/>
    </location>
</feature>
<feature type="repeat" description="ANK" evidence="8">
    <location>
        <begin position="213"/>
        <end position="245"/>
    </location>
</feature>
<dbReference type="AlphaFoldDB" id="A0AA39V176"/>
<dbReference type="InterPro" id="IPR052076">
    <property type="entry name" value="TRP_cation_channel"/>
</dbReference>
<keyword evidence="5" id="KW-0406">Ion transport</keyword>
<keyword evidence="1" id="KW-0813">Transport</keyword>
<evidence type="ECO:0000256" key="2">
    <source>
        <dbReference type="ARBA" id="ARBA00022606"/>
    </source>
</evidence>
<dbReference type="PROSITE" id="PS50088">
    <property type="entry name" value="ANK_REPEAT"/>
    <property type="match status" value="5"/>
</dbReference>
<comment type="caution">
    <text evidence="10">The sequence shown here is derived from an EMBL/GenBank/DDBJ whole genome shotgun (WGS) entry which is preliminary data.</text>
</comment>
<dbReference type="Pfam" id="PF12796">
    <property type="entry name" value="Ank_2"/>
    <property type="match status" value="1"/>
</dbReference>
<dbReference type="Proteomes" id="UP001166286">
    <property type="component" value="Unassembled WGS sequence"/>
</dbReference>
<proteinExistence type="predicted"/>
<keyword evidence="2" id="KW-0716">Sensory transduction</keyword>
<keyword evidence="3" id="KW-0677">Repeat</keyword>
<dbReference type="Pfam" id="PF13637">
    <property type="entry name" value="Ank_4"/>
    <property type="match status" value="1"/>
</dbReference>
<accession>A0AA39V176</accession>
<keyword evidence="7" id="KW-0407">Ion channel</keyword>
<dbReference type="PANTHER" id="PTHR47143:SF1">
    <property type="entry name" value="ION_TRANS DOMAIN-CONTAINING PROTEIN"/>
    <property type="match status" value="1"/>
</dbReference>
<dbReference type="GO" id="GO:1902495">
    <property type="term" value="C:transmembrane transporter complex"/>
    <property type="evidence" value="ECO:0007669"/>
    <property type="project" value="TreeGrafter"/>
</dbReference>
<evidence type="ECO:0000256" key="7">
    <source>
        <dbReference type="ARBA" id="ARBA00023303"/>
    </source>
</evidence>
<evidence type="ECO:0008006" key="12">
    <source>
        <dbReference type="Google" id="ProtNLM"/>
    </source>
</evidence>
<dbReference type="Gene3D" id="1.25.40.20">
    <property type="entry name" value="Ankyrin repeat-containing domain"/>
    <property type="match status" value="2"/>
</dbReference>
<keyword evidence="11" id="KW-1185">Reference proteome</keyword>
<dbReference type="PROSITE" id="PS50297">
    <property type="entry name" value="ANK_REP_REGION"/>
    <property type="match status" value="5"/>
</dbReference>